<accession>A0A2W6NNI1</accession>
<reference evidence="1 2" key="1">
    <citation type="submission" date="2018-06" db="EMBL/GenBank/DDBJ databases">
        <title>Isolation of heavy metals resistant Paenibacillus silvae NC2 from Gold-Copper mine in ZiJin, China.</title>
        <authorList>
            <person name="Xu J."/>
            <person name="Mazhar H.S."/>
            <person name="Rensing C."/>
        </authorList>
    </citation>
    <scope>NUCLEOTIDE SEQUENCE [LARGE SCALE GENOMIC DNA]</scope>
    <source>
        <strain evidence="1 2">NC2</strain>
    </source>
</reference>
<dbReference type="Proteomes" id="UP000249204">
    <property type="component" value="Unassembled WGS sequence"/>
</dbReference>
<proteinExistence type="predicted"/>
<comment type="caution">
    <text evidence="1">The sequence shown here is derived from an EMBL/GenBank/DDBJ whole genome shotgun (WGS) entry which is preliminary data.</text>
</comment>
<dbReference type="EMBL" id="QKWW01000006">
    <property type="protein sequence ID" value="PZT57412.1"/>
    <property type="molecule type" value="Genomic_DNA"/>
</dbReference>
<evidence type="ECO:0000313" key="1">
    <source>
        <dbReference type="EMBL" id="PZT57412.1"/>
    </source>
</evidence>
<protein>
    <submittedName>
        <fullName evidence="1">Uncharacterized protein</fullName>
    </submittedName>
</protein>
<evidence type="ECO:0000313" key="2">
    <source>
        <dbReference type="Proteomes" id="UP000249204"/>
    </source>
</evidence>
<name>A0A2W6NNI1_9BACL</name>
<gene>
    <name evidence="1" type="ORF">DN757_01785</name>
</gene>
<dbReference type="AlphaFoldDB" id="A0A2W6NNI1"/>
<sequence>MKAKVIGLVKKKQYYMDRLRLQADWFSILNTRSSESNEFNYDENSIYQGSLSHKLSEPEEVILSERCHFAKLLKENDDIVLGAQTYSINKVKYIEDGSVIYYVEIVIDDEKSKKEAEMQIALREAYLKGVAAWEKYVNELQVKCDELEFENHEMKNKKTTSKKKGIGFFLGGNRH</sequence>
<organism evidence="1 2">
    <name type="scientific">Paenibacillus silvae</name>
    <dbReference type="NCBI Taxonomy" id="1325358"/>
    <lineage>
        <taxon>Bacteria</taxon>
        <taxon>Bacillati</taxon>
        <taxon>Bacillota</taxon>
        <taxon>Bacilli</taxon>
        <taxon>Bacillales</taxon>
        <taxon>Paenibacillaceae</taxon>
        <taxon>Paenibacillus</taxon>
    </lineage>
</organism>
<dbReference type="RefSeq" id="WP_111268563.1">
    <property type="nucleotide sequence ID" value="NZ_QKWW01000006.1"/>
</dbReference>